<dbReference type="Proteomes" id="UP001106592">
    <property type="component" value="Unassembled WGS sequence"/>
</dbReference>
<evidence type="ECO:0008006" key="3">
    <source>
        <dbReference type="Google" id="ProtNLM"/>
    </source>
</evidence>
<reference evidence="1" key="2">
    <citation type="journal article" date="2023" name="Plant Pathol.">
        <title>Dismantling and reorganizing Pseudomonas marginalis sensu#lato.</title>
        <authorList>
            <person name="Sawada H."/>
            <person name="Fujikawa T."/>
            <person name="Satou M."/>
        </authorList>
    </citation>
    <scope>NUCLEOTIDE SEQUENCE</scope>
    <source>
        <strain evidence="1">MAFF 301350</strain>
    </source>
</reference>
<sequence>MSSLIRTALLGLLLAGVLGCTTKPLLTPQEQLNLTRPVSHEQVKQAIVQTVTKRGWSVRRVTPEQIQADILVRNTFFAAVNIDYSATGYRINYRDSRELDYKDGKIHRNYNRWVKALDNNILRELKNQQALQDVQRALNQQDSTLN</sequence>
<proteinExistence type="predicted"/>
<protein>
    <recommendedName>
        <fullName evidence="3">Lipoprotein</fullName>
    </recommendedName>
</protein>
<dbReference type="EMBL" id="JAHTBI010000072">
    <property type="protein sequence ID" value="MBV6289169.1"/>
    <property type="molecule type" value="Genomic_DNA"/>
</dbReference>
<accession>A0A9Q2XN19</accession>
<comment type="caution">
    <text evidence="1">The sequence shown here is derived from an EMBL/GenBank/DDBJ whole genome shotgun (WGS) entry which is preliminary data.</text>
</comment>
<dbReference type="AlphaFoldDB" id="A0A9Q2XN19"/>
<evidence type="ECO:0000313" key="2">
    <source>
        <dbReference type="Proteomes" id="UP001106592"/>
    </source>
</evidence>
<gene>
    <name evidence="1" type="ORF">KUO17_19420</name>
</gene>
<dbReference type="RefSeq" id="WP_217977137.1">
    <property type="nucleotide sequence ID" value="NZ_JAHTBI010000072.1"/>
</dbReference>
<organism evidence="1 2">
    <name type="scientific">Pseudomonas aegrilactucae</name>
    <dbReference type="NCBI Taxonomy" id="2854028"/>
    <lineage>
        <taxon>Bacteria</taxon>
        <taxon>Pseudomonadati</taxon>
        <taxon>Pseudomonadota</taxon>
        <taxon>Gammaproteobacteria</taxon>
        <taxon>Pseudomonadales</taxon>
        <taxon>Pseudomonadaceae</taxon>
        <taxon>Pseudomonas</taxon>
    </lineage>
</organism>
<evidence type="ECO:0000313" key="1">
    <source>
        <dbReference type="EMBL" id="MBV6289169.1"/>
    </source>
</evidence>
<dbReference type="PROSITE" id="PS51257">
    <property type="entry name" value="PROKAR_LIPOPROTEIN"/>
    <property type="match status" value="1"/>
</dbReference>
<name>A0A9Q2XN19_9PSED</name>
<keyword evidence="2" id="KW-1185">Reference proteome</keyword>
<reference evidence="1" key="1">
    <citation type="journal article" date="2022" name="Int. J. Syst. Evol. Microbiol.">
        <title>Pseudomonas aegrilactucae sp. nov. and Pseudomonas morbosilactucae sp. nov., pathogens causing bacterial rot of lettuce in Japan.</title>
        <authorList>
            <person name="Sawada H."/>
            <person name="Fujikawa T."/>
            <person name="Satou M."/>
        </authorList>
    </citation>
    <scope>NUCLEOTIDE SEQUENCE</scope>
    <source>
        <strain evidence="1">MAFF 301350</strain>
    </source>
</reference>